<evidence type="ECO:0000256" key="4">
    <source>
        <dbReference type="PIRNR" id="PIRNR002756"/>
    </source>
</evidence>
<keyword evidence="3 4" id="KW-0592">Phosphate transport</keyword>
<dbReference type="SUPFAM" id="SSF53850">
    <property type="entry name" value="Periplasmic binding protein-like II"/>
    <property type="match status" value="1"/>
</dbReference>
<evidence type="ECO:0000313" key="8">
    <source>
        <dbReference type="EMBL" id="MFC4242308.1"/>
    </source>
</evidence>
<evidence type="ECO:0000313" key="9">
    <source>
        <dbReference type="Proteomes" id="UP001595900"/>
    </source>
</evidence>
<feature type="chain" id="PRO_5045652695" description="Phosphate-binding protein" evidence="6">
    <location>
        <begin position="22"/>
        <end position="381"/>
    </location>
</feature>
<feature type="signal peptide" evidence="6">
    <location>
        <begin position="1"/>
        <end position="21"/>
    </location>
</feature>
<organism evidence="8 9">
    <name type="scientific">Gryllotalpicola reticulitermitis</name>
    <dbReference type="NCBI Taxonomy" id="1184153"/>
    <lineage>
        <taxon>Bacteria</taxon>
        <taxon>Bacillati</taxon>
        <taxon>Actinomycetota</taxon>
        <taxon>Actinomycetes</taxon>
        <taxon>Micrococcales</taxon>
        <taxon>Microbacteriaceae</taxon>
        <taxon>Gryllotalpicola</taxon>
    </lineage>
</organism>
<keyword evidence="2 4" id="KW-0813">Transport</keyword>
<dbReference type="InterPro" id="IPR024370">
    <property type="entry name" value="PBP_domain"/>
</dbReference>
<evidence type="ECO:0000256" key="5">
    <source>
        <dbReference type="SAM" id="MobiDB-lite"/>
    </source>
</evidence>
<dbReference type="PROSITE" id="PS51257">
    <property type="entry name" value="PROKAR_LIPOPROTEIN"/>
    <property type="match status" value="1"/>
</dbReference>
<dbReference type="Pfam" id="PF12849">
    <property type="entry name" value="PBP_like_2"/>
    <property type="match status" value="1"/>
</dbReference>
<dbReference type="Proteomes" id="UP001595900">
    <property type="component" value="Unassembled WGS sequence"/>
</dbReference>
<keyword evidence="6" id="KW-0732">Signal</keyword>
<proteinExistence type="inferred from homology"/>
<evidence type="ECO:0000256" key="1">
    <source>
        <dbReference type="ARBA" id="ARBA00008725"/>
    </source>
</evidence>
<reference evidence="9" key="1">
    <citation type="journal article" date="2019" name="Int. J. Syst. Evol. Microbiol.">
        <title>The Global Catalogue of Microorganisms (GCM) 10K type strain sequencing project: providing services to taxonomists for standard genome sequencing and annotation.</title>
        <authorList>
            <consortium name="The Broad Institute Genomics Platform"/>
            <consortium name="The Broad Institute Genome Sequencing Center for Infectious Disease"/>
            <person name="Wu L."/>
            <person name="Ma J."/>
        </authorList>
    </citation>
    <scope>NUCLEOTIDE SEQUENCE [LARGE SCALE GENOMIC DNA]</scope>
    <source>
        <strain evidence="9">CGMCC 1.10363</strain>
    </source>
</reference>
<sequence>MKLKNVAAAGAIALVSALALSACSGSNSGSGGSGGGSTNSSSPSSAPSVDYSSLSGTITAGGSSAQANAQAAWSAAFKAQASGVTINYDKSQGSGGGVTNWLSGSYDFAGTDAALTPAQFTQAQTSCGTGGGLNIPVYLSGVGIIYKLPGDPKVNLTGQLLAQIFSGKITNWNDAKIKAVNSGVTLPSLKISVVHRSDGSGTTANFTTYLSQIDPTDWTSAPGTAWPNSVGSGQQGGSGVVNTVEAGSGTIGYADQSSVGKATMAAIQVGTSGSNFSSYSAAGATAAFEAAAQDASQGADDLTKKLDYTKITDSSAYPIPLLSYDVLCKTFKDSTQGKLTAAYLGFIGSDTGQKVGAQNAGAAPLPASIIAEITKSLADVK</sequence>
<evidence type="ECO:0000259" key="7">
    <source>
        <dbReference type="Pfam" id="PF12849"/>
    </source>
</evidence>
<dbReference type="Gene3D" id="3.40.190.10">
    <property type="entry name" value="Periplasmic binding protein-like II"/>
    <property type="match status" value="2"/>
</dbReference>
<comment type="caution">
    <text evidence="8">The sequence shown here is derived from an EMBL/GenBank/DDBJ whole genome shotgun (WGS) entry which is preliminary data.</text>
</comment>
<dbReference type="PANTHER" id="PTHR42996">
    <property type="entry name" value="PHOSPHATE-BINDING PROTEIN PSTS"/>
    <property type="match status" value="1"/>
</dbReference>
<gene>
    <name evidence="8" type="ORF">ACFOYW_02905</name>
</gene>
<name>A0ABV8Q3R5_9MICO</name>
<dbReference type="PIRSF" id="PIRSF002756">
    <property type="entry name" value="PstS"/>
    <property type="match status" value="1"/>
</dbReference>
<dbReference type="RefSeq" id="WP_390227129.1">
    <property type="nucleotide sequence ID" value="NZ_JBHSCN010000002.1"/>
</dbReference>
<accession>A0ABV8Q3R5</accession>
<feature type="region of interest" description="Disordered" evidence="5">
    <location>
        <begin position="29"/>
        <end position="48"/>
    </location>
</feature>
<dbReference type="PANTHER" id="PTHR42996:SF1">
    <property type="entry name" value="PHOSPHATE-BINDING PROTEIN PSTS"/>
    <property type="match status" value="1"/>
</dbReference>
<dbReference type="EMBL" id="JBHSCN010000002">
    <property type="protein sequence ID" value="MFC4242308.1"/>
    <property type="molecule type" value="Genomic_DNA"/>
</dbReference>
<evidence type="ECO:0000256" key="3">
    <source>
        <dbReference type="ARBA" id="ARBA00022592"/>
    </source>
</evidence>
<comment type="similarity">
    <text evidence="1 4">Belongs to the PstS family.</text>
</comment>
<evidence type="ECO:0000256" key="6">
    <source>
        <dbReference type="SAM" id="SignalP"/>
    </source>
</evidence>
<dbReference type="InterPro" id="IPR005673">
    <property type="entry name" value="ABC_phos-bd_PstS"/>
</dbReference>
<evidence type="ECO:0000256" key="2">
    <source>
        <dbReference type="ARBA" id="ARBA00022448"/>
    </source>
</evidence>
<keyword evidence="9" id="KW-1185">Reference proteome</keyword>
<feature type="domain" description="PBP" evidence="7">
    <location>
        <begin position="55"/>
        <end position="349"/>
    </location>
</feature>
<feature type="compositionally biased region" description="Low complexity" evidence="5">
    <location>
        <begin position="38"/>
        <end position="48"/>
    </location>
</feature>
<protein>
    <recommendedName>
        <fullName evidence="4">Phosphate-binding protein</fullName>
    </recommendedName>
</protein>
<dbReference type="InterPro" id="IPR050962">
    <property type="entry name" value="Phosphate-bind_PstS"/>
</dbReference>